<organism evidence="1 2">
    <name type="scientific">Kitasatospora phosalacinea</name>
    <dbReference type="NCBI Taxonomy" id="2065"/>
    <lineage>
        <taxon>Bacteria</taxon>
        <taxon>Bacillati</taxon>
        <taxon>Actinomycetota</taxon>
        <taxon>Actinomycetes</taxon>
        <taxon>Kitasatosporales</taxon>
        <taxon>Streptomycetaceae</taxon>
        <taxon>Kitasatospora</taxon>
    </lineage>
</organism>
<dbReference type="RefSeq" id="WP_285740496.1">
    <property type="nucleotide sequence ID" value="NZ_BSSA01000042.1"/>
</dbReference>
<dbReference type="InterPro" id="IPR011989">
    <property type="entry name" value="ARM-like"/>
</dbReference>
<sequence>MIDDTWGPDDDLRAAADLLSSPDPARRTAGYDRLAARAAPGEDALRAWAVDAVLGRAEREPDGSVLCALVEVLEAAQDARALPVLLELAGHPDGQVRRAVAKALPFAGEPAQGSPRVHALLALSRDEVPAVRDAAVFGLGTLEEAYGPAVRAALHERLDDEDEEVAQEAVRGLARRQDVSVLPRLIDLLETYVEPHPLTLSAAAVLGRPELLPVLDELAAERPDDPRIAAARAACDPARRAELAALSWHLLEELSARRPDLDAALAWPRFSTDLHLELRHGPDPVAYHADHLLNRAGRDPSRAAALVDADCPPTARRPPGAVRRGGGPGARACLRAPGGRTVAERFRRECPGHRGCNASVAPPHHWSVTE</sequence>
<evidence type="ECO:0000313" key="2">
    <source>
        <dbReference type="Proteomes" id="UP001165041"/>
    </source>
</evidence>
<dbReference type="Pfam" id="PF13646">
    <property type="entry name" value="HEAT_2"/>
    <property type="match status" value="2"/>
</dbReference>
<gene>
    <name evidence="1" type="ORF">Kpho02_72330</name>
</gene>
<accession>A0A9W6QG13</accession>
<reference evidence="1" key="1">
    <citation type="submission" date="2023-02" db="EMBL/GenBank/DDBJ databases">
        <title>Kitasatospora phosalacinea NBRC 14627.</title>
        <authorList>
            <person name="Ichikawa N."/>
            <person name="Sato H."/>
            <person name="Tonouchi N."/>
        </authorList>
    </citation>
    <scope>NUCLEOTIDE SEQUENCE</scope>
    <source>
        <strain evidence="1">NBRC 14627</strain>
    </source>
</reference>
<name>A0A9W6QG13_9ACTN</name>
<dbReference type="Gene3D" id="1.25.10.10">
    <property type="entry name" value="Leucine-rich Repeat Variant"/>
    <property type="match status" value="1"/>
</dbReference>
<proteinExistence type="predicted"/>
<evidence type="ECO:0000313" key="1">
    <source>
        <dbReference type="EMBL" id="GLW74936.1"/>
    </source>
</evidence>
<comment type="caution">
    <text evidence="1">The sequence shown here is derived from an EMBL/GenBank/DDBJ whole genome shotgun (WGS) entry which is preliminary data.</text>
</comment>
<dbReference type="EMBL" id="BSSA01000042">
    <property type="protein sequence ID" value="GLW74936.1"/>
    <property type="molecule type" value="Genomic_DNA"/>
</dbReference>
<dbReference type="Proteomes" id="UP001165041">
    <property type="component" value="Unassembled WGS sequence"/>
</dbReference>
<dbReference type="InterPro" id="IPR016024">
    <property type="entry name" value="ARM-type_fold"/>
</dbReference>
<protein>
    <submittedName>
        <fullName evidence="1">Uncharacterized protein</fullName>
    </submittedName>
</protein>
<dbReference type="SUPFAM" id="SSF48371">
    <property type="entry name" value="ARM repeat"/>
    <property type="match status" value="1"/>
</dbReference>
<dbReference type="AlphaFoldDB" id="A0A9W6QG13"/>